<proteinExistence type="predicted"/>
<dbReference type="InterPro" id="IPR053198">
    <property type="entry name" value="Gynoecium_Dev_Regulator"/>
</dbReference>
<dbReference type="PANTHER" id="PTHR31066">
    <property type="entry name" value="OS05G0427100 PROTEIN-RELATED"/>
    <property type="match status" value="1"/>
</dbReference>
<dbReference type="Pfam" id="PF00564">
    <property type="entry name" value="PB1"/>
    <property type="match status" value="1"/>
</dbReference>
<dbReference type="OrthoDB" id="1904319at2759"/>
<organism evidence="2 3">
    <name type="scientific">Spirodela intermedia</name>
    <name type="common">Intermediate duckweed</name>
    <dbReference type="NCBI Taxonomy" id="51605"/>
    <lineage>
        <taxon>Eukaryota</taxon>
        <taxon>Viridiplantae</taxon>
        <taxon>Streptophyta</taxon>
        <taxon>Embryophyta</taxon>
        <taxon>Tracheophyta</taxon>
        <taxon>Spermatophyta</taxon>
        <taxon>Magnoliopsida</taxon>
        <taxon>Liliopsida</taxon>
        <taxon>Araceae</taxon>
        <taxon>Lemnoideae</taxon>
        <taxon>Spirodela</taxon>
    </lineage>
</organism>
<dbReference type="Proteomes" id="UP000663760">
    <property type="component" value="Chromosome 7"/>
</dbReference>
<dbReference type="SMART" id="SM00666">
    <property type="entry name" value="PB1"/>
    <property type="match status" value="1"/>
</dbReference>
<name>A0A7I8KPX3_SPIIN</name>
<dbReference type="InterPro" id="IPR000270">
    <property type="entry name" value="PB1_dom"/>
</dbReference>
<evidence type="ECO:0000313" key="3">
    <source>
        <dbReference type="Proteomes" id="UP000663760"/>
    </source>
</evidence>
<dbReference type="PANTHER" id="PTHR31066:SF97">
    <property type="entry name" value="OS03G0401100 PROTEIN"/>
    <property type="match status" value="1"/>
</dbReference>
<dbReference type="EMBL" id="LR746270">
    <property type="protein sequence ID" value="CAA7399366.1"/>
    <property type="molecule type" value="Genomic_DNA"/>
</dbReference>
<feature type="domain" description="PB1" evidence="1">
    <location>
        <begin position="18"/>
        <end position="104"/>
    </location>
</feature>
<dbReference type="InterPro" id="IPR004332">
    <property type="entry name" value="Transposase_MuDR"/>
</dbReference>
<protein>
    <recommendedName>
        <fullName evidence="1">PB1 domain-containing protein</fullName>
    </recommendedName>
</protein>
<dbReference type="AlphaFoldDB" id="A0A7I8KPX3"/>
<reference evidence="2" key="1">
    <citation type="submission" date="2020-02" db="EMBL/GenBank/DDBJ databases">
        <authorList>
            <person name="Scholz U."/>
            <person name="Mascher M."/>
            <person name="Fiebig A."/>
        </authorList>
    </citation>
    <scope>NUCLEOTIDE SEQUENCE</scope>
</reference>
<dbReference type="Pfam" id="PF03108">
    <property type="entry name" value="DBD_Tnp_Mut"/>
    <property type="match status" value="1"/>
</dbReference>
<dbReference type="Gene3D" id="3.10.20.90">
    <property type="entry name" value="Phosphatidylinositol 3-kinase Catalytic Subunit, Chain A, domain 1"/>
    <property type="match status" value="1"/>
</dbReference>
<evidence type="ECO:0000313" key="2">
    <source>
        <dbReference type="EMBL" id="CAA7399366.1"/>
    </source>
</evidence>
<gene>
    <name evidence="2" type="ORF">SI8410_07010036</name>
</gene>
<sequence>MAGERAKLLCSFGGDFVSEGGKPYYVGGKTRLVSIERSASFGSVRAKMSELCNIDQDAIDIKFRLPDYGMYDSTLVSVESDDDMRNMMEEFDISHKIPIFLFTDKTQNKELDQEDVESGAASIGFSVSEVPTLETELISTANEDIRDSVIPLPGQSRLASWCGPTTSATSSRGDHGQPPAINSSMICKMFLRDSESLSVGQEYEDVQTFRNALTSVAIAANFELHMIRSDQRRVTARCAGEGCRWRVHASKLPQVNTFRVRTLMPDHTCVRSENVGHRQATAKWIANCIRDRLRENRNYKPREILNDIHREYGVVVTYKRAFLGREKALEELKSELVGDASEAEDSHGEVQAWGEVDDPPRLKQVCRPFKEVRPLHCTRCNQMGHNRRTCATPEPAQACWAGWAYQGTSTAVLRQRPSDSSDEGTVVTED</sequence>
<keyword evidence="3" id="KW-1185">Reference proteome</keyword>
<dbReference type="SUPFAM" id="SSF54277">
    <property type="entry name" value="CAD &amp; PB1 domains"/>
    <property type="match status" value="1"/>
</dbReference>
<evidence type="ECO:0000259" key="1">
    <source>
        <dbReference type="SMART" id="SM00666"/>
    </source>
</evidence>
<accession>A0A7I8KPX3</accession>